<evidence type="ECO:0000256" key="4">
    <source>
        <dbReference type="PROSITE-ProRule" id="PRU01240"/>
    </source>
</evidence>
<feature type="transmembrane region" description="Helical" evidence="6">
    <location>
        <begin position="494"/>
        <end position="518"/>
    </location>
</feature>
<name>A0A2A2ELC0_9BIFI</name>
<dbReference type="Gene3D" id="3.40.50.200">
    <property type="entry name" value="Peptidase S8/S53 domain"/>
    <property type="match status" value="1"/>
</dbReference>
<evidence type="ECO:0000256" key="1">
    <source>
        <dbReference type="ARBA" id="ARBA00022670"/>
    </source>
</evidence>
<dbReference type="RefSeq" id="WP_095612980.1">
    <property type="nucleotide sequence ID" value="NZ_MVOG01000007.1"/>
</dbReference>
<feature type="domain" description="Peptidase S8/S53" evidence="7">
    <location>
        <begin position="59"/>
        <end position="338"/>
    </location>
</feature>
<evidence type="ECO:0000313" key="8">
    <source>
        <dbReference type="EMBL" id="PAU69715.1"/>
    </source>
</evidence>
<feature type="compositionally biased region" description="Low complexity" evidence="5">
    <location>
        <begin position="467"/>
        <end position="485"/>
    </location>
</feature>
<dbReference type="InterPro" id="IPR000209">
    <property type="entry name" value="Peptidase_S8/S53_dom"/>
</dbReference>
<evidence type="ECO:0000259" key="7">
    <source>
        <dbReference type="Pfam" id="PF00082"/>
    </source>
</evidence>
<feature type="region of interest" description="Disordered" evidence="5">
    <location>
        <begin position="457"/>
        <end position="485"/>
    </location>
</feature>
<evidence type="ECO:0000256" key="6">
    <source>
        <dbReference type="SAM" id="Phobius"/>
    </source>
</evidence>
<comment type="caution">
    <text evidence="8">The sequence shown here is derived from an EMBL/GenBank/DDBJ whole genome shotgun (WGS) entry which is preliminary data.</text>
</comment>
<keyword evidence="6" id="KW-0812">Transmembrane</keyword>
<evidence type="ECO:0000256" key="5">
    <source>
        <dbReference type="SAM" id="MobiDB-lite"/>
    </source>
</evidence>
<accession>A0A2A2ELC0</accession>
<proteinExistence type="inferred from homology"/>
<feature type="active site" description="Charge relay system" evidence="4">
    <location>
        <position position="68"/>
    </location>
</feature>
<dbReference type="InterPro" id="IPR036852">
    <property type="entry name" value="Peptidase_S8/S53_dom_sf"/>
</dbReference>
<dbReference type="GO" id="GO:0006508">
    <property type="term" value="P:proteolysis"/>
    <property type="evidence" value="ECO:0007669"/>
    <property type="project" value="UniProtKB-KW"/>
</dbReference>
<keyword evidence="3 4" id="KW-0720">Serine protease</keyword>
<organism evidence="8 9">
    <name type="scientific">Bifidobacterium italicum</name>
    <dbReference type="NCBI Taxonomy" id="1960968"/>
    <lineage>
        <taxon>Bacteria</taxon>
        <taxon>Bacillati</taxon>
        <taxon>Actinomycetota</taxon>
        <taxon>Actinomycetes</taxon>
        <taxon>Bifidobacteriales</taxon>
        <taxon>Bifidobacteriaceae</taxon>
        <taxon>Bifidobacterium</taxon>
    </lineage>
</organism>
<feature type="active site" description="Charge relay system" evidence="4">
    <location>
        <position position="298"/>
    </location>
</feature>
<feature type="compositionally biased region" description="Polar residues" evidence="5">
    <location>
        <begin position="457"/>
        <end position="466"/>
    </location>
</feature>
<gene>
    <name evidence="8" type="ORF">B1400_0594</name>
</gene>
<evidence type="ECO:0000256" key="2">
    <source>
        <dbReference type="ARBA" id="ARBA00022801"/>
    </source>
</evidence>
<dbReference type="InterPro" id="IPR015500">
    <property type="entry name" value="Peptidase_S8_subtilisin-rel"/>
</dbReference>
<dbReference type="GO" id="GO:0004252">
    <property type="term" value="F:serine-type endopeptidase activity"/>
    <property type="evidence" value="ECO:0007669"/>
    <property type="project" value="UniProtKB-UniRule"/>
</dbReference>
<sequence length="579" mass="59597">MGVSRVVVRVRAVCVVVVAAVLALALVVVPSVWAVELDAGDWYVTGTGVRDAWGQGVTGKGVKVAVLDDQLVVDYPGIAGKHVASRLVLPDGASSCVNLKKTRMMRVSDPALRAGDGGIYVTHGTMMTAYIVGDGSGYDGNRGLVGVAQDAQVTHYPLTFGSAGLSGFSEACSTNGKAIDFAGSVRQAVANGDRIINLSFEGRSGSDMVEAYVGALRAGVVVVSGSGNDTEDSGPKDYVGEPTKINRFPGVLAVNGADESGNANRRDGGVTLLAPSEGINRYAVGDARVVKVDSGGSSSASAITSGMLALVMSKWPDATGNQVLQSVVRNTQGNTSGEPVFDQDLRAGFGVIDLPRLLATDPSQYPDVNPLLEAAVANSERHEETRGMYTDHSDWSQLAGMTDPFGLDDSSGIDVPKEADLVGEEYERQKAAWAKVEQCRKDGGADCMQYSATRTGQAMSSSTSDNGQAAAPKADGAGASGVTTSSASSSSGSVWLWAALGSGIVAVAALIVVACLVVRRRRRLPVDVAPVPAAAPPMPANASGASGLGGYPPAGPVAPMTYGSTYVGHDSRDNPRENK</sequence>
<dbReference type="Proteomes" id="UP000217986">
    <property type="component" value="Unassembled WGS sequence"/>
</dbReference>
<keyword evidence="6" id="KW-0472">Membrane</keyword>
<evidence type="ECO:0000313" key="9">
    <source>
        <dbReference type="Proteomes" id="UP000217986"/>
    </source>
</evidence>
<comment type="similarity">
    <text evidence="4">Belongs to the peptidase S8 family.</text>
</comment>
<feature type="active site" description="Charge relay system" evidence="4">
    <location>
        <position position="123"/>
    </location>
</feature>
<keyword evidence="2 4" id="KW-0378">Hydrolase</keyword>
<evidence type="ECO:0000256" key="3">
    <source>
        <dbReference type="ARBA" id="ARBA00022825"/>
    </source>
</evidence>
<dbReference type="PRINTS" id="PR00723">
    <property type="entry name" value="SUBTILISIN"/>
</dbReference>
<dbReference type="AlphaFoldDB" id="A0A2A2ELC0"/>
<protein>
    <submittedName>
        <fullName evidence="8">Peptidase, S8/S53 family</fullName>
    </submittedName>
</protein>
<reference evidence="8 9" key="1">
    <citation type="journal article" date="2017" name="ISME J.">
        <title>Unveiling bifidobacterial biogeography across the mammalian branch of the tree of life.</title>
        <authorList>
            <person name="Milani C."/>
            <person name="Mangifesta M."/>
            <person name="Mancabelli L."/>
            <person name="Lugli G.A."/>
            <person name="James K."/>
            <person name="Duranti S."/>
            <person name="Turroni F."/>
            <person name="Ferrario C."/>
            <person name="Ossiprandi M.C."/>
            <person name="van Sinderen D."/>
            <person name="Ventura M."/>
        </authorList>
    </citation>
    <scope>NUCLEOTIDE SEQUENCE [LARGE SCALE GENOMIC DNA]</scope>
    <source>
        <strain evidence="8 9">70</strain>
    </source>
</reference>
<keyword evidence="1 4" id="KW-0645">Protease</keyword>
<dbReference type="Pfam" id="PF00082">
    <property type="entry name" value="Peptidase_S8"/>
    <property type="match status" value="1"/>
</dbReference>
<keyword evidence="6" id="KW-1133">Transmembrane helix</keyword>
<keyword evidence="9" id="KW-1185">Reference proteome</keyword>
<dbReference type="PROSITE" id="PS51892">
    <property type="entry name" value="SUBTILASE"/>
    <property type="match status" value="1"/>
</dbReference>
<dbReference type="EMBL" id="MVOG01000007">
    <property type="protein sequence ID" value="PAU69715.1"/>
    <property type="molecule type" value="Genomic_DNA"/>
</dbReference>
<dbReference type="SUPFAM" id="SSF52743">
    <property type="entry name" value="Subtilisin-like"/>
    <property type="match status" value="1"/>
</dbReference>